<dbReference type="AlphaFoldDB" id="A0A2H3AZZ4"/>
<proteinExistence type="predicted"/>
<evidence type="ECO:0000313" key="2">
    <source>
        <dbReference type="Proteomes" id="UP000218334"/>
    </source>
</evidence>
<protein>
    <submittedName>
        <fullName evidence="1">Uncharacterized protein</fullName>
    </submittedName>
</protein>
<accession>A0A2H3AZZ4</accession>
<keyword evidence="2" id="KW-1185">Reference proteome</keyword>
<gene>
    <name evidence="1" type="ORF">ARMSODRAFT_980861</name>
</gene>
<dbReference type="EMBL" id="KZ293468">
    <property type="protein sequence ID" value="PBK62244.1"/>
    <property type="molecule type" value="Genomic_DNA"/>
</dbReference>
<reference evidence="2" key="1">
    <citation type="journal article" date="2017" name="Nat. Ecol. Evol.">
        <title>Genome expansion and lineage-specific genetic innovations in the forest pathogenic fungi Armillaria.</title>
        <authorList>
            <person name="Sipos G."/>
            <person name="Prasanna A.N."/>
            <person name="Walter M.C."/>
            <person name="O'Connor E."/>
            <person name="Balint B."/>
            <person name="Krizsan K."/>
            <person name="Kiss B."/>
            <person name="Hess J."/>
            <person name="Varga T."/>
            <person name="Slot J."/>
            <person name="Riley R."/>
            <person name="Boka B."/>
            <person name="Rigling D."/>
            <person name="Barry K."/>
            <person name="Lee J."/>
            <person name="Mihaltcheva S."/>
            <person name="LaButti K."/>
            <person name="Lipzen A."/>
            <person name="Waldron R."/>
            <person name="Moloney N.M."/>
            <person name="Sperisen C."/>
            <person name="Kredics L."/>
            <person name="Vagvoelgyi C."/>
            <person name="Patrignani A."/>
            <person name="Fitzpatrick D."/>
            <person name="Nagy I."/>
            <person name="Doyle S."/>
            <person name="Anderson J.B."/>
            <person name="Grigoriev I.V."/>
            <person name="Gueldener U."/>
            <person name="Muensterkoetter M."/>
            <person name="Nagy L.G."/>
        </authorList>
    </citation>
    <scope>NUCLEOTIDE SEQUENCE [LARGE SCALE GENOMIC DNA]</scope>
    <source>
        <strain evidence="2">28-4</strain>
    </source>
</reference>
<dbReference type="Proteomes" id="UP000218334">
    <property type="component" value="Unassembled WGS sequence"/>
</dbReference>
<sequence length="237" mass="26516">MRAPRSHTIKAGAQNARNCEIITLKSVWRGHSTSIGEKKGNTHKLGELSNTSWRNASFGITCLTSCSVVDNLSSSYENHYSPTNVAWSILDAILFGTWSNQSMKDTERTAPDGGLQKGPVRRLGVLRTYRGVYVKPGTSRRGEDCAMRFLRINCRPIQLHNHNRRYTMGKWCPTVIMGIAFSGVQTRREQDGSSDLEKRRPDDVALKAWCRSTGYSLVGLSERVDVCIPQRSDLGPR</sequence>
<name>A0A2H3AZZ4_9AGAR</name>
<evidence type="ECO:0000313" key="1">
    <source>
        <dbReference type="EMBL" id="PBK62244.1"/>
    </source>
</evidence>
<organism evidence="1 2">
    <name type="scientific">Armillaria solidipes</name>
    <dbReference type="NCBI Taxonomy" id="1076256"/>
    <lineage>
        <taxon>Eukaryota</taxon>
        <taxon>Fungi</taxon>
        <taxon>Dikarya</taxon>
        <taxon>Basidiomycota</taxon>
        <taxon>Agaricomycotina</taxon>
        <taxon>Agaricomycetes</taxon>
        <taxon>Agaricomycetidae</taxon>
        <taxon>Agaricales</taxon>
        <taxon>Marasmiineae</taxon>
        <taxon>Physalacriaceae</taxon>
        <taxon>Armillaria</taxon>
    </lineage>
</organism>